<dbReference type="GO" id="GO:0005975">
    <property type="term" value="P:carbohydrate metabolic process"/>
    <property type="evidence" value="ECO:0007669"/>
    <property type="project" value="InterPro"/>
</dbReference>
<name>A0A849BP30_9NOCA</name>
<dbReference type="PANTHER" id="PTHR47791">
    <property type="entry name" value="MEIOTICALLY UP-REGULATED GENE 191 PROTEIN"/>
    <property type="match status" value="1"/>
</dbReference>
<reference evidence="1 2" key="1">
    <citation type="submission" date="2020-05" db="EMBL/GenBank/DDBJ databases">
        <title>MicrobeNet Type strains.</title>
        <authorList>
            <person name="Nicholson A.C."/>
        </authorList>
    </citation>
    <scope>NUCLEOTIDE SEQUENCE [LARGE SCALE GENOMIC DNA]</scope>
    <source>
        <strain evidence="1 2">JCM 3224</strain>
    </source>
</reference>
<comment type="caution">
    <text evidence="1">The sequence shown here is derived from an EMBL/GenBank/DDBJ whole genome shotgun (WGS) entry which is preliminary data.</text>
</comment>
<dbReference type="AlphaFoldDB" id="A0A849BP30"/>
<dbReference type="Pfam" id="PF03663">
    <property type="entry name" value="Glyco_hydro_76"/>
    <property type="match status" value="1"/>
</dbReference>
<dbReference type="EMBL" id="JABELX010000001">
    <property type="protein sequence ID" value="NNH68472.1"/>
    <property type="molecule type" value="Genomic_DNA"/>
</dbReference>
<protein>
    <submittedName>
        <fullName evidence="1">Uncharacterized protein</fullName>
    </submittedName>
</protein>
<dbReference type="RefSeq" id="WP_157552134.1">
    <property type="nucleotide sequence ID" value="NZ_JABELX010000001.1"/>
</dbReference>
<dbReference type="PANTHER" id="PTHR47791:SF3">
    <property type="entry name" value="MEIOTICALLY UP-REGULATED GENE 191 PROTEIN"/>
    <property type="match status" value="1"/>
</dbReference>
<gene>
    <name evidence="1" type="ORF">HLB23_00995</name>
</gene>
<keyword evidence="2" id="KW-1185">Reference proteome</keyword>
<organism evidence="1 2">
    <name type="scientific">Nocardia uniformis</name>
    <dbReference type="NCBI Taxonomy" id="53432"/>
    <lineage>
        <taxon>Bacteria</taxon>
        <taxon>Bacillati</taxon>
        <taxon>Actinomycetota</taxon>
        <taxon>Actinomycetes</taxon>
        <taxon>Mycobacteriales</taxon>
        <taxon>Nocardiaceae</taxon>
        <taxon>Nocardia</taxon>
    </lineage>
</organism>
<evidence type="ECO:0000313" key="2">
    <source>
        <dbReference type="Proteomes" id="UP000586827"/>
    </source>
</evidence>
<dbReference type="Proteomes" id="UP000586827">
    <property type="component" value="Unassembled WGS sequence"/>
</dbReference>
<dbReference type="SUPFAM" id="SSF48208">
    <property type="entry name" value="Six-hairpin glycosidases"/>
    <property type="match status" value="1"/>
</dbReference>
<evidence type="ECO:0000313" key="1">
    <source>
        <dbReference type="EMBL" id="NNH68472.1"/>
    </source>
</evidence>
<dbReference type="InterPro" id="IPR008928">
    <property type="entry name" value="6-hairpin_glycosidase_sf"/>
</dbReference>
<dbReference type="InterPro" id="IPR005198">
    <property type="entry name" value="Glyco_hydro_76"/>
</dbReference>
<sequence length="474" mass="51129">MADSARVRWGAFACVVVALGIVLVGDNAPTSGDPGMVLQVRQWSRVISLTTAAGGAAAAIERGQPGDEVWLDRRAAGNSAVRLGSGVVAGSETAARTGEYPYVGGAVRACGTAGDRAEIRCTRWVEEGDPAPDRRLRAVERLLDRYDRTTGLWENDSSTWQSANALTALIDYMARTGDRQYVSYIDETYRHGTVSEIGVPKYTGYNDDELWWALAWLGAFDLTGEPRYLDAARTIVDGLDDQRAAFCDGGLAWARVGVDPQLRPWTQVNTITNGLHLTATALLSTRVEPASRPSYLARAEQTRQWFFERAGRALFDRSGLINDHLDQYGDTCLLVDPETRWTYNQGAMIGGLVALHDAAGGAELLRAADAIAVATTGTGSPFLSDGVLREPAAVDCPGPDCQDAETFKGVLVRAYRELLAAPGSTATRDFLTRQADSLTGTADEYGFRWHAPVQDDDRPNFATQAAAIDAFNGA</sequence>
<dbReference type="Gene3D" id="1.50.10.20">
    <property type="match status" value="1"/>
</dbReference>
<accession>A0A849BP30</accession>
<proteinExistence type="predicted"/>
<dbReference type="InterPro" id="IPR053169">
    <property type="entry name" value="MUG_Protein"/>
</dbReference>